<sequence>MVSILIMDVSGSSKATEDIFENLKWLEKEIGTWLAGDAFSHVDYRMGDELFILSSRENYTQFIAIYAKLLWESGDFPLKCSFHSADMKIPEGDPEQWSHEAIKDTRNALDQVKKSYIQDFASPGMSQEVDIGLMYATDILNHMTDIQRQVACLKLGGMLQKDISAQLGKYESTISAHYSKSRGRQLASILSFLSEYYHVDDGPIREAFRNSFERRMTS</sequence>
<reference evidence="3 4" key="1">
    <citation type="submission" date="2019-07" db="EMBL/GenBank/DDBJ databases">
        <title>Salinicoccus cyprini sp. nov., isolated from gastro-intestinal tract of mirror carp, Cyprinus carpio var. specularis, collected from Gobind Sagar Reservoir, Himachal Pradesh, India.</title>
        <authorList>
            <person name="Talwar C."/>
            <person name="Singh A.K."/>
            <person name="Lal R."/>
            <person name="Negi R.K."/>
        </authorList>
    </citation>
    <scope>NUCLEOTIDE SEQUENCE [LARGE SCALE GENOMIC DNA]</scope>
    <source>
        <strain evidence="3 4">CT19</strain>
    </source>
</reference>
<dbReference type="SUPFAM" id="SSF46894">
    <property type="entry name" value="C-terminal effector domain of the bipartite response regulators"/>
    <property type="match status" value="1"/>
</dbReference>
<accession>A0A558B056</accession>
<keyword evidence="2" id="KW-0804">Transcription</keyword>
<evidence type="ECO:0000256" key="2">
    <source>
        <dbReference type="ARBA" id="ARBA00023163"/>
    </source>
</evidence>
<dbReference type="Proteomes" id="UP000315103">
    <property type="component" value="Unassembled WGS sequence"/>
</dbReference>
<evidence type="ECO:0000313" key="4">
    <source>
        <dbReference type="Proteomes" id="UP000315103"/>
    </source>
</evidence>
<dbReference type="GO" id="GO:0003677">
    <property type="term" value="F:DNA binding"/>
    <property type="evidence" value="ECO:0007669"/>
    <property type="project" value="InterPro"/>
</dbReference>
<evidence type="ECO:0000313" key="3">
    <source>
        <dbReference type="EMBL" id="TVT29883.1"/>
    </source>
</evidence>
<keyword evidence="4" id="KW-1185">Reference proteome</keyword>
<dbReference type="OrthoDB" id="2417235at2"/>
<evidence type="ECO:0000256" key="1">
    <source>
        <dbReference type="ARBA" id="ARBA00023015"/>
    </source>
</evidence>
<proteinExistence type="predicted"/>
<gene>
    <name evidence="3" type="ORF">FO441_04845</name>
</gene>
<dbReference type="AlphaFoldDB" id="A0A558B056"/>
<keyword evidence="1" id="KW-0805">Transcription regulation</keyword>
<dbReference type="GO" id="GO:0006355">
    <property type="term" value="P:regulation of DNA-templated transcription"/>
    <property type="evidence" value="ECO:0007669"/>
    <property type="project" value="InterPro"/>
</dbReference>
<name>A0A558B056_9STAP</name>
<organism evidence="3 4">
    <name type="scientific">Salinicoccus cyprini</name>
    <dbReference type="NCBI Taxonomy" id="2493691"/>
    <lineage>
        <taxon>Bacteria</taxon>
        <taxon>Bacillati</taxon>
        <taxon>Bacillota</taxon>
        <taxon>Bacilli</taxon>
        <taxon>Bacillales</taxon>
        <taxon>Staphylococcaceae</taxon>
        <taxon>Salinicoccus</taxon>
    </lineage>
</organism>
<dbReference type="EMBL" id="VMSJ01000001">
    <property type="protein sequence ID" value="TVT29883.1"/>
    <property type="molecule type" value="Genomic_DNA"/>
</dbReference>
<comment type="caution">
    <text evidence="3">The sequence shown here is derived from an EMBL/GenBank/DDBJ whole genome shotgun (WGS) entry which is preliminary data.</text>
</comment>
<dbReference type="InterPro" id="IPR016032">
    <property type="entry name" value="Sig_transdc_resp-reg_C-effctor"/>
</dbReference>
<protein>
    <submittedName>
        <fullName evidence="3">Sigma-70 family RNA polymerase sigma factor</fullName>
    </submittedName>
</protein>